<keyword evidence="3" id="KW-0282">Flagellum</keyword>
<dbReference type="RefSeq" id="WP_073281972.1">
    <property type="nucleotide sequence ID" value="NZ_FRCP01000005.1"/>
</dbReference>
<evidence type="ECO:0000313" key="4">
    <source>
        <dbReference type="Proteomes" id="UP000184038"/>
    </source>
</evidence>
<reference evidence="3 4" key="1">
    <citation type="submission" date="2016-11" db="EMBL/GenBank/DDBJ databases">
        <authorList>
            <person name="Jaros S."/>
            <person name="Januszkiewicz K."/>
            <person name="Wedrychowicz H."/>
        </authorList>
    </citation>
    <scope>NUCLEOTIDE SEQUENCE [LARGE SCALE GENOMIC DNA]</scope>
    <source>
        <strain evidence="3 4">DSM 15930</strain>
    </source>
</reference>
<dbReference type="EMBL" id="FRCP01000005">
    <property type="protein sequence ID" value="SHL96642.1"/>
    <property type="molecule type" value="Genomic_DNA"/>
</dbReference>
<dbReference type="STRING" id="1120996.SAMN02746066_00273"/>
<keyword evidence="2" id="KW-1133">Transmembrane helix</keyword>
<dbReference type="OrthoDB" id="1766808at2"/>
<sequence length="254" mass="28691">MAKNKNRNEMELDSEEKGGNRIVTVLIAVLIVLIWLAIFALLVKFDVGGFGSGVLRPILKDVPIINKILPDVSDELLAEENDYEYSDIAKANAKIKELERQLESTQSSNSTNDSTILDLQAEVARLQVFEDNQLEYEKKLKEFNEEVVFAEQAPDIEEYKKFYEGIDPANAEEIYRQVIEQLAADELIQAQADRFAKMDPKVAAQTMQEMTGDIKLVCKILKAMKPAQSATIMDEMDPLFNAKVVKRLSTLDEN</sequence>
<name>A0A1M7EXW3_9FIRM</name>
<evidence type="ECO:0000256" key="2">
    <source>
        <dbReference type="SAM" id="Phobius"/>
    </source>
</evidence>
<dbReference type="SUPFAM" id="SSF158791">
    <property type="entry name" value="MgtE N-terminal domain-like"/>
    <property type="match status" value="1"/>
</dbReference>
<keyword evidence="1" id="KW-0175">Coiled coil</keyword>
<accession>A0A1M7EXW3</accession>
<keyword evidence="2" id="KW-0472">Membrane</keyword>
<organism evidence="3 4">
    <name type="scientific">Anaerosporobacter mobilis DSM 15930</name>
    <dbReference type="NCBI Taxonomy" id="1120996"/>
    <lineage>
        <taxon>Bacteria</taxon>
        <taxon>Bacillati</taxon>
        <taxon>Bacillota</taxon>
        <taxon>Clostridia</taxon>
        <taxon>Lachnospirales</taxon>
        <taxon>Lachnospiraceae</taxon>
        <taxon>Anaerosporobacter</taxon>
    </lineage>
</organism>
<proteinExistence type="predicted"/>
<dbReference type="AlphaFoldDB" id="A0A1M7EXW3"/>
<keyword evidence="2" id="KW-0812">Transmembrane</keyword>
<keyword evidence="3" id="KW-0969">Cilium</keyword>
<protein>
    <submittedName>
        <fullName evidence="3">Flagellar motility protein MotE, a chaperone for MotC folding</fullName>
    </submittedName>
</protein>
<keyword evidence="4" id="KW-1185">Reference proteome</keyword>
<evidence type="ECO:0000313" key="3">
    <source>
        <dbReference type="EMBL" id="SHL96642.1"/>
    </source>
</evidence>
<feature type="coiled-coil region" evidence="1">
    <location>
        <begin position="81"/>
        <end position="153"/>
    </location>
</feature>
<gene>
    <name evidence="3" type="ORF">SAMN02746066_00273</name>
</gene>
<keyword evidence="3" id="KW-0966">Cell projection</keyword>
<dbReference type="Proteomes" id="UP000184038">
    <property type="component" value="Unassembled WGS sequence"/>
</dbReference>
<evidence type="ECO:0000256" key="1">
    <source>
        <dbReference type="SAM" id="Coils"/>
    </source>
</evidence>
<feature type="transmembrane region" description="Helical" evidence="2">
    <location>
        <begin position="21"/>
        <end position="43"/>
    </location>
</feature>